<dbReference type="RefSeq" id="WP_021297862.1">
    <property type="nucleotide sequence ID" value="NZ_AURB01000164.1"/>
</dbReference>
<dbReference type="AlphaFoldDB" id="T0BR47"/>
<dbReference type="KEGG" id="aaco:K1I37_04625"/>
<proteinExistence type="predicted"/>
<sequence length="57" mass="6386">MLRFLFAMMIPFLIFVYTMSFTRWMGKERHLAAATSAALLGALTLCASGATLWKLLT</sequence>
<accession>T0BR47</accession>
<dbReference type="STRING" id="1356854.N007_01305"/>
<dbReference type="Proteomes" id="UP000829401">
    <property type="component" value="Chromosome"/>
</dbReference>
<gene>
    <name evidence="1" type="ORF">K1I37_04625</name>
</gene>
<organism evidence="1 2">
    <name type="scientific">Alicyclobacillus acidoterrestris (strain ATCC 49025 / DSM 3922 / CIP 106132 / NCIMB 13137 / GD3B)</name>
    <dbReference type="NCBI Taxonomy" id="1356854"/>
    <lineage>
        <taxon>Bacteria</taxon>
        <taxon>Bacillati</taxon>
        <taxon>Bacillota</taxon>
        <taxon>Bacilli</taxon>
        <taxon>Bacillales</taxon>
        <taxon>Alicyclobacillaceae</taxon>
        <taxon>Alicyclobacillus</taxon>
    </lineage>
</organism>
<evidence type="ECO:0000313" key="1">
    <source>
        <dbReference type="EMBL" id="UNO49799.1"/>
    </source>
</evidence>
<evidence type="ECO:0000313" key="2">
    <source>
        <dbReference type="Proteomes" id="UP000829401"/>
    </source>
</evidence>
<dbReference type="EMBL" id="CP080467">
    <property type="protein sequence ID" value="UNO49799.1"/>
    <property type="molecule type" value="Genomic_DNA"/>
</dbReference>
<keyword evidence="2" id="KW-1185">Reference proteome</keyword>
<protein>
    <submittedName>
        <fullName evidence="1">Uncharacterized protein</fullName>
    </submittedName>
</protein>
<name>T0BR47_ALIAG</name>
<reference evidence="2" key="1">
    <citation type="journal article" date="2022" name="G3 (Bethesda)">
        <title>Unveiling the complete genome sequence of Alicyclobacillus acidoterrestris DSM 3922T, a taint-producing strain.</title>
        <authorList>
            <person name="Leonardo I.C."/>
            <person name="Barreto Crespo M.T."/>
            <person name="Gaspar F.B."/>
        </authorList>
    </citation>
    <scope>NUCLEOTIDE SEQUENCE [LARGE SCALE GENOMIC DNA]</scope>
    <source>
        <strain evidence="2">DSM 3922</strain>
    </source>
</reference>
<accession>A0A9E6ZQ35</accession>